<evidence type="ECO:0000313" key="6">
    <source>
        <dbReference type="Proteomes" id="UP000505377"/>
    </source>
</evidence>
<dbReference type="PANTHER" id="PTHR34383:SF3">
    <property type="entry name" value="POLYPHOSPHATE:AMP PHOSPHOTRANSFERASE"/>
    <property type="match status" value="1"/>
</dbReference>
<feature type="region of interest" description="Disordered" evidence="3">
    <location>
        <begin position="1"/>
        <end position="36"/>
    </location>
</feature>
<feature type="domain" description="Polyphosphate kinase-2-related" evidence="4">
    <location>
        <begin position="31"/>
        <end position="256"/>
    </location>
</feature>
<dbReference type="Pfam" id="PF03976">
    <property type="entry name" value="PPK2"/>
    <property type="match status" value="1"/>
</dbReference>
<dbReference type="GO" id="GO:0008976">
    <property type="term" value="F:polyphosphate kinase activity"/>
    <property type="evidence" value="ECO:0007669"/>
    <property type="project" value="InterPro"/>
</dbReference>
<dbReference type="AlphaFoldDB" id="A0A6M6JR07"/>
<dbReference type="RefSeq" id="WP_172165158.1">
    <property type="nucleotide sequence ID" value="NZ_CP053564.1"/>
</dbReference>
<evidence type="ECO:0000313" key="5">
    <source>
        <dbReference type="EMBL" id="QJY49427.1"/>
    </source>
</evidence>
<accession>A0A6M6JR07</accession>
<dbReference type="SUPFAM" id="SSF52540">
    <property type="entry name" value="P-loop containing nucleoside triphosphate hydrolases"/>
    <property type="match status" value="1"/>
</dbReference>
<keyword evidence="6" id="KW-1185">Reference proteome</keyword>
<sequence length="281" mass="31130">MARSARSTFRVPADPDLAAIDPRGRPVGPQDKSAAAEQMADLATVLDERQEALYAEAIGGGTRAVLLVLQGMDTSGKGGVIRHVAGLVNPQGLTISSFKKPTAEERAQHFLWRIRPKVPAPGQIGVFDRSHYEDVLIARVDSLVPEEVWRGRYTEITAFESELAEQGVTIVKCMLHISPAEQAERLLARLDDPAKVWKYNTGDLDSRAKWPAYQQAYTDALRETDSDTAPWYVVPSDRKWYRNWAIAAILAETLTELDPRFPPATVDIDAERARIRASVIA</sequence>
<evidence type="ECO:0000256" key="2">
    <source>
        <dbReference type="ARBA" id="ARBA00022777"/>
    </source>
</evidence>
<name>A0A6M6JR07_9PSEU</name>
<dbReference type="InterPro" id="IPR022488">
    <property type="entry name" value="PPK2-related"/>
</dbReference>
<dbReference type="InterPro" id="IPR022300">
    <property type="entry name" value="PPK2-rel_1"/>
</dbReference>
<dbReference type="InterPro" id="IPR016898">
    <property type="entry name" value="Polyphosphate_phosphotransfera"/>
</dbReference>
<evidence type="ECO:0000256" key="1">
    <source>
        <dbReference type="ARBA" id="ARBA00022679"/>
    </source>
</evidence>
<keyword evidence="2 5" id="KW-0418">Kinase</keyword>
<organism evidence="5 6">
    <name type="scientific">Pseudonocardia broussonetiae</name>
    <dbReference type="NCBI Taxonomy" id="2736640"/>
    <lineage>
        <taxon>Bacteria</taxon>
        <taxon>Bacillati</taxon>
        <taxon>Actinomycetota</taxon>
        <taxon>Actinomycetes</taxon>
        <taxon>Pseudonocardiales</taxon>
        <taxon>Pseudonocardiaceae</taxon>
        <taxon>Pseudonocardia</taxon>
    </lineage>
</organism>
<dbReference type="InterPro" id="IPR027417">
    <property type="entry name" value="P-loop_NTPase"/>
</dbReference>
<evidence type="ECO:0000256" key="3">
    <source>
        <dbReference type="SAM" id="MobiDB-lite"/>
    </source>
</evidence>
<proteinExistence type="predicted"/>
<protein>
    <submittedName>
        <fullName evidence="5">Polyphosphate kinase 2 family protein</fullName>
    </submittedName>
</protein>
<evidence type="ECO:0000259" key="4">
    <source>
        <dbReference type="Pfam" id="PF03976"/>
    </source>
</evidence>
<dbReference type="PIRSF" id="PIRSF028756">
    <property type="entry name" value="PPK2_prd"/>
    <property type="match status" value="1"/>
</dbReference>
<keyword evidence="1" id="KW-0808">Transferase</keyword>
<dbReference type="Proteomes" id="UP000505377">
    <property type="component" value="Chromosome"/>
</dbReference>
<dbReference type="GO" id="GO:0006797">
    <property type="term" value="P:polyphosphate metabolic process"/>
    <property type="evidence" value="ECO:0007669"/>
    <property type="project" value="InterPro"/>
</dbReference>
<dbReference type="KEGG" id="pbro:HOP40_29785"/>
<reference evidence="5 6" key="1">
    <citation type="submission" date="2020-05" db="EMBL/GenBank/DDBJ databases">
        <authorList>
            <person name="Mo P."/>
        </authorList>
    </citation>
    <scope>NUCLEOTIDE SEQUENCE [LARGE SCALE GENOMIC DNA]</scope>
    <source>
        <strain evidence="5 6">Gen01</strain>
    </source>
</reference>
<dbReference type="EMBL" id="CP053564">
    <property type="protein sequence ID" value="QJY49427.1"/>
    <property type="molecule type" value="Genomic_DNA"/>
</dbReference>
<dbReference type="NCBIfam" id="TIGR03709">
    <property type="entry name" value="PPK2_rel_1"/>
    <property type="match status" value="1"/>
</dbReference>
<gene>
    <name evidence="5" type="ORF">HOP40_29785</name>
</gene>
<dbReference type="PANTHER" id="PTHR34383">
    <property type="entry name" value="POLYPHOSPHATE:AMP PHOSPHOTRANSFERASE-RELATED"/>
    <property type="match status" value="1"/>
</dbReference>
<dbReference type="Gene3D" id="3.40.50.300">
    <property type="entry name" value="P-loop containing nucleotide triphosphate hydrolases"/>
    <property type="match status" value="1"/>
</dbReference>